<keyword evidence="3" id="KW-1185">Reference proteome</keyword>
<reference evidence="2 3" key="1">
    <citation type="journal article" date="2017" name="Nature">
        <title>The Apostasia genome and the evolution of orchids.</title>
        <authorList>
            <person name="Zhang G.Q."/>
            <person name="Liu K.W."/>
            <person name="Li Z."/>
            <person name="Lohaus R."/>
            <person name="Hsiao Y.Y."/>
            <person name="Niu S.C."/>
            <person name="Wang J.Y."/>
            <person name="Lin Y.C."/>
            <person name="Xu Q."/>
            <person name="Chen L.J."/>
            <person name="Yoshida K."/>
            <person name="Fujiwara S."/>
            <person name="Wang Z.W."/>
            <person name="Zhang Y.Q."/>
            <person name="Mitsuda N."/>
            <person name="Wang M."/>
            <person name="Liu G.H."/>
            <person name="Pecoraro L."/>
            <person name="Huang H.X."/>
            <person name="Xiao X.J."/>
            <person name="Lin M."/>
            <person name="Wu X.Y."/>
            <person name="Wu W.L."/>
            <person name="Chen Y.Y."/>
            <person name="Chang S.B."/>
            <person name="Sakamoto S."/>
            <person name="Ohme-Takagi M."/>
            <person name="Yagi M."/>
            <person name="Zeng S.J."/>
            <person name="Shen C.Y."/>
            <person name="Yeh C.M."/>
            <person name="Luo Y.B."/>
            <person name="Tsai W.C."/>
            <person name="Van de Peer Y."/>
            <person name="Liu Z.J."/>
        </authorList>
    </citation>
    <scope>NUCLEOTIDE SEQUENCE [LARGE SCALE GENOMIC DNA]</scope>
    <source>
        <strain evidence="3">cv. Shenzhen</strain>
        <tissue evidence="2">Stem</tissue>
    </source>
</reference>
<feature type="region of interest" description="Disordered" evidence="1">
    <location>
        <begin position="41"/>
        <end position="86"/>
    </location>
</feature>
<evidence type="ECO:0000256" key="1">
    <source>
        <dbReference type="SAM" id="MobiDB-lite"/>
    </source>
</evidence>
<gene>
    <name evidence="2" type="ORF">AXF42_Ash003627</name>
</gene>
<proteinExistence type="predicted"/>
<dbReference type="EMBL" id="KZ451980">
    <property type="protein sequence ID" value="PKA54990.1"/>
    <property type="molecule type" value="Genomic_DNA"/>
</dbReference>
<organism evidence="2 3">
    <name type="scientific">Apostasia shenzhenica</name>
    <dbReference type="NCBI Taxonomy" id="1088818"/>
    <lineage>
        <taxon>Eukaryota</taxon>
        <taxon>Viridiplantae</taxon>
        <taxon>Streptophyta</taxon>
        <taxon>Embryophyta</taxon>
        <taxon>Tracheophyta</taxon>
        <taxon>Spermatophyta</taxon>
        <taxon>Magnoliopsida</taxon>
        <taxon>Liliopsida</taxon>
        <taxon>Asparagales</taxon>
        <taxon>Orchidaceae</taxon>
        <taxon>Apostasioideae</taxon>
        <taxon>Apostasia</taxon>
    </lineage>
</organism>
<accession>A0A2I0AHG6</accession>
<sequence>MARMKKSKPAAHSPPSAFDVSSPSKFAPTSMLSVKHCRPKVSANVTADPTPLSRASRLNKKALPSAFSSPSDCPLSPEALSKSDLQPLEGERLKSLATVSTIFSDGPCSGTQQKDKVKKPSSSSLEKKKAKPESPTVQSSLKQRLRTRTGKTAISETPSKSSGDVDPICISNEESVPVSVIFCNSDAQAFFKRTFEIPILIVKPIHRHLVDETVNEVIDRHGWAKWVSCLTPWYPKAVRQFYANETILCKSDL</sequence>
<name>A0A2I0AHG6_9ASPA</name>
<protein>
    <submittedName>
        <fullName evidence="2">Uncharacterized protein</fullName>
    </submittedName>
</protein>
<dbReference type="Proteomes" id="UP000236161">
    <property type="component" value="Unassembled WGS sequence"/>
</dbReference>
<feature type="region of interest" description="Disordered" evidence="1">
    <location>
        <begin position="1"/>
        <end position="25"/>
    </location>
</feature>
<feature type="region of interest" description="Disordered" evidence="1">
    <location>
        <begin position="104"/>
        <end position="166"/>
    </location>
</feature>
<dbReference type="AlphaFoldDB" id="A0A2I0AHG6"/>
<feature type="compositionally biased region" description="Polar residues" evidence="1">
    <location>
        <begin position="150"/>
        <end position="162"/>
    </location>
</feature>
<evidence type="ECO:0000313" key="2">
    <source>
        <dbReference type="EMBL" id="PKA54990.1"/>
    </source>
</evidence>
<evidence type="ECO:0000313" key="3">
    <source>
        <dbReference type="Proteomes" id="UP000236161"/>
    </source>
</evidence>